<dbReference type="InterPro" id="IPR029434">
    <property type="entry name" value="Put_trans_reg"/>
</dbReference>
<feature type="non-terminal residue" evidence="1">
    <location>
        <position position="62"/>
    </location>
</feature>
<name>A0A382QWI8_9ZZZZ</name>
<accession>A0A382QWI8</accession>
<dbReference type="AlphaFoldDB" id="A0A382QWI8"/>
<protein>
    <submittedName>
        <fullName evidence="1">Uncharacterized protein</fullName>
    </submittedName>
</protein>
<evidence type="ECO:0000313" key="1">
    <source>
        <dbReference type="EMBL" id="SVC88691.1"/>
    </source>
</evidence>
<reference evidence="1" key="1">
    <citation type="submission" date="2018-05" db="EMBL/GenBank/DDBJ databases">
        <authorList>
            <person name="Lanie J.A."/>
            <person name="Ng W.-L."/>
            <person name="Kazmierczak K.M."/>
            <person name="Andrzejewski T.M."/>
            <person name="Davidsen T.M."/>
            <person name="Wayne K.J."/>
            <person name="Tettelin H."/>
            <person name="Glass J.I."/>
            <person name="Rusch D."/>
            <person name="Podicherti R."/>
            <person name="Tsui H.-C.T."/>
            <person name="Winkler M.E."/>
        </authorList>
    </citation>
    <scope>NUCLEOTIDE SEQUENCE</scope>
</reference>
<gene>
    <name evidence="1" type="ORF">METZ01_LOCUS341545</name>
</gene>
<dbReference type="Gene3D" id="1.10.10.10">
    <property type="entry name" value="Winged helix-like DNA-binding domain superfamily/Winged helix DNA-binding domain"/>
    <property type="match status" value="1"/>
</dbReference>
<dbReference type="EMBL" id="UINC01116739">
    <property type="protein sequence ID" value="SVC88691.1"/>
    <property type="molecule type" value="Genomic_DNA"/>
</dbReference>
<dbReference type="InterPro" id="IPR036388">
    <property type="entry name" value="WH-like_DNA-bd_sf"/>
</dbReference>
<organism evidence="1">
    <name type="scientific">marine metagenome</name>
    <dbReference type="NCBI Taxonomy" id="408172"/>
    <lineage>
        <taxon>unclassified sequences</taxon>
        <taxon>metagenomes</taxon>
        <taxon>ecological metagenomes</taxon>
    </lineage>
</organism>
<dbReference type="Pfam" id="PF14557">
    <property type="entry name" value="AphA_like"/>
    <property type="match status" value="1"/>
</dbReference>
<sequence>MYADNSLTPRETIRLCALGTLAQQPRGEAMTYDDLVSSVRHFVSRITGPSLDLMGESIELLR</sequence>
<proteinExistence type="predicted"/>